<feature type="repeat" description="TPR" evidence="5">
    <location>
        <begin position="452"/>
        <end position="485"/>
    </location>
</feature>
<organism evidence="6 7">
    <name type="scientific">Panagrellus redivivus</name>
    <name type="common">Microworm</name>
    <dbReference type="NCBI Taxonomy" id="6233"/>
    <lineage>
        <taxon>Eukaryota</taxon>
        <taxon>Metazoa</taxon>
        <taxon>Ecdysozoa</taxon>
        <taxon>Nematoda</taxon>
        <taxon>Chromadorea</taxon>
        <taxon>Rhabditida</taxon>
        <taxon>Tylenchina</taxon>
        <taxon>Panagrolaimomorpha</taxon>
        <taxon>Panagrolaimoidea</taxon>
        <taxon>Panagrolaimidae</taxon>
        <taxon>Panagrellus</taxon>
    </lineage>
</organism>
<dbReference type="WBParaSite" id="Pan_g18672.t3">
    <property type="protein sequence ID" value="Pan_g18672.t3"/>
    <property type="gene ID" value="Pan_g18672"/>
</dbReference>
<keyword evidence="3" id="KW-0418">Kinase</keyword>
<keyword evidence="5" id="KW-0802">TPR repeat</keyword>
<keyword evidence="2" id="KW-0479">Metal-binding</keyword>
<sequence length="565" mass="62635">MKPLVEGQCGQSNALVGLSRNFTANNGRVQTGVDGQLRGAMPGMAPGEQFADEYLNRFSAQTAAPSTFNMKSLARNLPPTHRSSSASDLSNAWATDFAKSRPPMALSNQWSRQYMNQHPSRQSSASSVSTAQAEMEAIWQGTQQNASVNAYHALDAEVFSIYYASKQCSTDSDSGFRQAQMWNTEYLDSFDTSSTSAKTMGDQWANQFLESESARQNNLQSSSSFDNVLKDYEQEWDNMMAGKHLVDDFDTEMRPNVDYIFQSNNPFINEENLANTAAEMLKNGNISEAVQYYEAAVQKDPQDANAWCQLGLALAENEQDGKAIAAFNKSLSVEPRNKEALLAMAVSMANESMENEALGQLEKWITVYTNPNDPHALTSEAKPPNYSPYSLLDQQSFQRVEQRFLAAAQLQAPQGVDPSLQNALGVLYNINKNFTRAIDSLKAAVATRPDDARLWNRLGATLANGDHTAEAISAYRHALTLFPTFVRARYNLGISCMHLKSYRDAVDHFLSALQIQKSPENSPIWSSMRSAVLRMDPPPTSDLIRALDQRNVNDFVAELSMVPRV</sequence>
<dbReference type="PROSITE" id="PS50005">
    <property type="entry name" value="TPR"/>
    <property type="match status" value="4"/>
</dbReference>
<evidence type="ECO:0000256" key="3">
    <source>
        <dbReference type="ARBA" id="ARBA00022777"/>
    </source>
</evidence>
<dbReference type="SUPFAM" id="SSF48452">
    <property type="entry name" value="TPR-like"/>
    <property type="match status" value="1"/>
</dbReference>
<keyword evidence="4" id="KW-0460">Magnesium</keyword>
<evidence type="ECO:0000256" key="4">
    <source>
        <dbReference type="ARBA" id="ARBA00022842"/>
    </source>
</evidence>
<dbReference type="Proteomes" id="UP000492821">
    <property type="component" value="Unassembled WGS sequence"/>
</dbReference>
<accession>A0A7E4VCM1</accession>
<feature type="repeat" description="TPR" evidence="5">
    <location>
        <begin position="418"/>
        <end position="451"/>
    </location>
</feature>
<evidence type="ECO:0000256" key="1">
    <source>
        <dbReference type="ARBA" id="ARBA00022679"/>
    </source>
</evidence>
<dbReference type="Pfam" id="PF13432">
    <property type="entry name" value="TPR_16"/>
    <property type="match status" value="2"/>
</dbReference>
<dbReference type="SMART" id="SM00028">
    <property type="entry name" value="TPR"/>
    <property type="match status" value="5"/>
</dbReference>
<evidence type="ECO:0000256" key="5">
    <source>
        <dbReference type="PROSITE-ProRule" id="PRU00339"/>
    </source>
</evidence>
<keyword evidence="6" id="KW-1185">Reference proteome</keyword>
<dbReference type="GO" id="GO:0046872">
    <property type="term" value="F:metal ion binding"/>
    <property type="evidence" value="ECO:0007669"/>
    <property type="project" value="UniProtKB-KW"/>
</dbReference>
<dbReference type="InterPro" id="IPR007666">
    <property type="entry name" value="ADP_PFK/GK"/>
</dbReference>
<dbReference type="InterPro" id="IPR019734">
    <property type="entry name" value="TPR_rpt"/>
</dbReference>
<name>A0A7E4VCM1_PANRE</name>
<dbReference type="InterPro" id="IPR011990">
    <property type="entry name" value="TPR-like_helical_dom_sf"/>
</dbReference>
<reference evidence="7" key="2">
    <citation type="submission" date="2020-10" db="UniProtKB">
        <authorList>
            <consortium name="WormBaseParasite"/>
        </authorList>
    </citation>
    <scope>IDENTIFICATION</scope>
</reference>
<evidence type="ECO:0000313" key="7">
    <source>
        <dbReference type="WBParaSite" id="Pan_g18672.t3"/>
    </source>
</evidence>
<evidence type="ECO:0000256" key="2">
    <source>
        <dbReference type="ARBA" id="ARBA00022723"/>
    </source>
</evidence>
<dbReference type="AlphaFoldDB" id="A0A7E4VCM1"/>
<proteinExistence type="predicted"/>
<dbReference type="GO" id="GO:0043843">
    <property type="term" value="F:ADP-specific glucokinase activity"/>
    <property type="evidence" value="ECO:0007669"/>
    <property type="project" value="TreeGrafter"/>
</dbReference>
<reference evidence="6" key="1">
    <citation type="journal article" date="2013" name="Genetics">
        <title>The draft genome and transcriptome of Panagrellus redivivus are shaped by the harsh demands of a free-living lifestyle.</title>
        <authorList>
            <person name="Srinivasan J."/>
            <person name="Dillman A.R."/>
            <person name="Macchietto M.G."/>
            <person name="Heikkinen L."/>
            <person name="Lakso M."/>
            <person name="Fracchia K.M."/>
            <person name="Antoshechkin I."/>
            <person name="Mortazavi A."/>
            <person name="Wong G."/>
            <person name="Sternberg P.W."/>
        </authorList>
    </citation>
    <scope>NUCLEOTIDE SEQUENCE [LARGE SCALE GENOMIC DNA]</scope>
    <source>
        <strain evidence="6">MT8872</strain>
    </source>
</reference>
<dbReference type="GO" id="GO:0006006">
    <property type="term" value="P:glucose metabolic process"/>
    <property type="evidence" value="ECO:0007669"/>
    <property type="project" value="TreeGrafter"/>
</dbReference>
<evidence type="ECO:0000313" key="6">
    <source>
        <dbReference type="Proteomes" id="UP000492821"/>
    </source>
</evidence>
<dbReference type="PANTHER" id="PTHR21208">
    <property type="entry name" value="ADP-DEPENDENT GLUCOKINASE"/>
    <property type="match status" value="1"/>
</dbReference>
<dbReference type="PANTHER" id="PTHR21208:SF0">
    <property type="entry name" value="ADP-DEPENDENT GLUCOKINASE"/>
    <property type="match status" value="1"/>
</dbReference>
<keyword evidence="1" id="KW-0808">Transferase</keyword>
<dbReference type="Gene3D" id="1.25.40.10">
    <property type="entry name" value="Tetratricopeptide repeat domain"/>
    <property type="match status" value="1"/>
</dbReference>
<protein>
    <submittedName>
        <fullName evidence="7">TPR_REGION domain-containing protein</fullName>
    </submittedName>
</protein>
<dbReference type="GO" id="GO:0005783">
    <property type="term" value="C:endoplasmic reticulum"/>
    <property type="evidence" value="ECO:0007669"/>
    <property type="project" value="TreeGrafter"/>
</dbReference>
<feature type="repeat" description="TPR" evidence="5">
    <location>
        <begin position="304"/>
        <end position="337"/>
    </location>
</feature>
<feature type="repeat" description="TPR" evidence="5">
    <location>
        <begin position="270"/>
        <end position="303"/>
    </location>
</feature>